<sequence length="132" mass="14561">MDLNLKLGEKSTKIPVDRGRYQCLVGKLIYLSHTRPNITFAVSNVSQLGGERIAFEGGVVSCISFWTGYCGISKALLGEDYSLKELKKEVLKPSLMPIGLVQLKIEGLPPAIAHLFRELGYMEEQEANSCLS</sequence>
<dbReference type="AlphaFoldDB" id="A0A438DG42"/>
<organism evidence="1 2">
    <name type="scientific">Vitis vinifera</name>
    <name type="common">Grape</name>
    <dbReference type="NCBI Taxonomy" id="29760"/>
    <lineage>
        <taxon>Eukaryota</taxon>
        <taxon>Viridiplantae</taxon>
        <taxon>Streptophyta</taxon>
        <taxon>Embryophyta</taxon>
        <taxon>Tracheophyta</taxon>
        <taxon>Spermatophyta</taxon>
        <taxon>Magnoliopsida</taxon>
        <taxon>eudicotyledons</taxon>
        <taxon>Gunneridae</taxon>
        <taxon>Pentapetalae</taxon>
        <taxon>rosids</taxon>
        <taxon>Vitales</taxon>
        <taxon>Vitaceae</taxon>
        <taxon>Viteae</taxon>
        <taxon>Vitis</taxon>
    </lineage>
</organism>
<dbReference type="Proteomes" id="UP000288805">
    <property type="component" value="Unassembled WGS sequence"/>
</dbReference>
<dbReference type="EMBL" id="QGNW01001641">
    <property type="protein sequence ID" value="RVW34457.1"/>
    <property type="molecule type" value="Genomic_DNA"/>
</dbReference>
<comment type="caution">
    <text evidence="1">The sequence shown here is derived from an EMBL/GenBank/DDBJ whole genome shotgun (WGS) entry which is preliminary data.</text>
</comment>
<evidence type="ECO:0000313" key="1">
    <source>
        <dbReference type="EMBL" id="RVW34457.1"/>
    </source>
</evidence>
<gene>
    <name evidence="1" type="ORF">CK203_081392</name>
</gene>
<proteinExistence type="predicted"/>
<reference evidence="1 2" key="1">
    <citation type="journal article" date="2018" name="PLoS Genet.">
        <title>Population sequencing reveals clonal diversity and ancestral inbreeding in the grapevine cultivar Chardonnay.</title>
        <authorList>
            <person name="Roach M.J."/>
            <person name="Johnson D.L."/>
            <person name="Bohlmann J."/>
            <person name="van Vuuren H.J."/>
            <person name="Jones S.J."/>
            <person name="Pretorius I.S."/>
            <person name="Schmidt S.A."/>
            <person name="Borneman A.R."/>
        </authorList>
    </citation>
    <scope>NUCLEOTIDE SEQUENCE [LARGE SCALE GENOMIC DNA]</scope>
    <source>
        <strain evidence="2">cv. Chardonnay</strain>
        <tissue evidence="1">Leaf</tissue>
    </source>
</reference>
<protein>
    <submittedName>
        <fullName evidence="1">Uncharacterized protein</fullName>
    </submittedName>
</protein>
<accession>A0A438DG42</accession>
<name>A0A438DG42_VITVI</name>
<evidence type="ECO:0000313" key="2">
    <source>
        <dbReference type="Proteomes" id="UP000288805"/>
    </source>
</evidence>